<dbReference type="EMBL" id="CP159289">
    <property type="protein sequence ID" value="XCH26518.1"/>
    <property type="molecule type" value="Genomic_DNA"/>
</dbReference>
<keyword evidence="4" id="KW-0378">Hydrolase</keyword>
<dbReference type="GO" id="GO:0047372">
    <property type="term" value="F:monoacylglycerol lipase activity"/>
    <property type="evidence" value="ECO:0007669"/>
    <property type="project" value="TreeGrafter"/>
</dbReference>
<evidence type="ECO:0000259" key="3">
    <source>
        <dbReference type="Pfam" id="PF00561"/>
    </source>
</evidence>
<dbReference type="Gene3D" id="3.40.50.1820">
    <property type="entry name" value="alpha/beta hydrolase"/>
    <property type="match status" value="1"/>
</dbReference>
<evidence type="ECO:0000256" key="1">
    <source>
        <dbReference type="ARBA" id="ARBA00010884"/>
    </source>
</evidence>
<dbReference type="RefSeq" id="WP_353721810.1">
    <property type="nucleotide sequence ID" value="NZ_CP159289.1"/>
</dbReference>
<accession>A0AAU8FPK4</accession>
<dbReference type="InterPro" id="IPR029058">
    <property type="entry name" value="AB_hydrolase_fold"/>
</dbReference>
<dbReference type="PANTHER" id="PTHR10794:SF63">
    <property type="entry name" value="ALPHA_BETA HYDROLASE 1, ISOFORM A"/>
    <property type="match status" value="1"/>
</dbReference>
<proteinExistence type="inferred from homology"/>
<feature type="active site" description="Charge relay system" evidence="2">
    <location>
        <position position="298"/>
    </location>
</feature>
<name>A0AAU8FPK4_9BACT</name>
<dbReference type="PANTHER" id="PTHR10794">
    <property type="entry name" value="ABHYDROLASE DOMAIN-CONTAINING PROTEIN"/>
    <property type="match status" value="1"/>
</dbReference>
<feature type="active site" description="Charge relay system" evidence="2">
    <location>
        <position position="142"/>
    </location>
</feature>
<dbReference type="Pfam" id="PF00561">
    <property type="entry name" value="Abhydrolase_1"/>
    <property type="match status" value="1"/>
</dbReference>
<dbReference type="InterPro" id="IPR050960">
    <property type="entry name" value="AB_hydrolase_4_sf"/>
</dbReference>
<protein>
    <submittedName>
        <fullName evidence="4">Alpha/beta fold hydrolase</fullName>
    </submittedName>
</protein>
<gene>
    <name evidence="4" type="ORF">ABV298_09010</name>
</gene>
<dbReference type="PIRSF" id="PIRSF005211">
    <property type="entry name" value="Ab_hydro_YheT"/>
    <property type="match status" value="1"/>
</dbReference>
<evidence type="ECO:0000313" key="4">
    <source>
        <dbReference type="EMBL" id="XCH26518.1"/>
    </source>
</evidence>
<reference evidence="4" key="1">
    <citation type="submission" date="2024-06" db="EMBL/GenBank/DDBJ databases">
        <title>Sequencing and assembly of the genome of Dyadobacter sp. strain 676, a symbiont of Cyamopsis tetragonoloba.</title>
        <authorList>
            <person name="Guro P."/>
            <person name="Sazanova A."/>
            <person name="Kuznetsova I."/>
            <person name="Belimov A."/>
            <person name="Safronova V."/>
        </authorList>
    </citation>
    <scope>NUCLEOTIDE SEQUENCE</scope>
    <source>
        <strain evidence="4">676</strain>
    </source>
</reference>
<dbReference type="SUPFAM" id="SSF53474">
    <property type="entry name" value="alpha/beta-Hydrolases"/>
    <property type="match status" value="1"/>
</dbReference>
<dbReference type="InterPro" id="IPR012020">
    <property type="entry name" value="ABHD4"/>
</dbReference>
<feature type="domain" description="AB hydrolase-1" evidence="3">
    <location>
        <begin position="63"/>
        <end position="301"/>
    </location>
</feature>
<sequence length="324" mass="36917">MPLIRFQSKISPYWLPNGHFQSIYPAIFRQINGIQYFREKIVTPDDDFLNLDWAYAGTEGPRPLVVLSHGLEGNSTRQYITGMVKLLTYHGFDCLAWNFRSCGGEMNQTARFYHSGATEDLDAVVQYAFEKGYSDVRLMGFSLGGNLTLKYLGEAGAAIDGRIRGGIVFSVPMDLKACSLAIIEPRNQIYMHRFLNTLKPKVVEKARFFPERISLDNHRLVRTLYDFDDIYTARLHGFDGADHYYAQCSSMHFIKPISIPTMIVNAENDPIVPFESLPVDVLRSHSHVTLMATKDGGHCGFRPARLTDEFYWSEKYALQFLTNL</sequence>
<comment type="similarity">
    <text evidence="1">Belongs to the AB hydrolase superfamily. AB hydrolase 4 family.</text>
</comment>
<feature type="active site" description="Charge relay system" evidence="2">
    <location>
        <position position="269"/>
    </location>
</feature>
<dbReference type="InterPro" id="IPR000073">
    <property type="entry name" value="AB_hydrolase_1"/>
</dbReference>
<organism evidence="4">
    <name type="scientific">Dyadobacter sp. 676</name>
    <dbReference type="NCBI Taxonomy" id="3088362"/>
    <lineage>
        <taxon>Bacteria</taxon>
        <taxon>Pseudomonadati</taxon>
        <taxon>Bacteroidota</taxon>
        <taxon>Cytophagia</taxon>
        <taxon>Cytophagales</taxon>
        <taxon>Spirosomataceae</taxon>
        <taxon>Dyadobacter</taxon>
    </lineage>
</organism>
<dbReference type="GO" id="GO:0034338">
    <property type="term" value="F:short-chain carboxylesterase activity"/>
    <property type="evidence" value="ECO:0007669"/>
    <property type="project" value="TreeGrafter"/>
</dbReference>
<evidence type="ECO:0000256" key="2">
    <source>
        <dbReference type="PIRSR" id="PIRSR005211-1"/>
    </source>
</evidence>
<dbReference type="AlphaFoldDB" id="A0AAU8FPK4"/>